<protein>
    <submittedName>
        <fullName evidence="3">DUF2637 domain-containing protein</fullName>
    </submittedName>
</protein>
<feature type="transmembrane region" description="Helical" evidence="2">
    <location>
        <begin position="12"/>
        <end position="36"/>
    </location>
</feature>
<feature type="compositionally biased region" description="Basic and acidic residues" evidence="1">
    <location>
        <begin position="150"/>
        <end position="307"/>
    </location>
</feature>
<keyword evidence="2" id="KW-0812">Transmembrane</keyword>
<proteinExistence type="predicted"/>
<dbReference type="Proteomes" id="UP000324308">
    <property type="component" value="Chromosome"/>
</dbReference>
<evidence type="ECO:0000313" key="3">
    <source>
        <dbReference type="EMBL" id="QER88610.1"/>
    </source>
</evidence>
<evidence type="ECO:0000256" key="1">
    <source>
        <dbReference type="SAM" id="MobiDB-lite"/>
    </source>
</evidence>
<accession>A0ABX5ZVA3</accession>
<feature type="transmembrane region" description="Helical" evidence="2">
    <location>
        <begin position="108"/>
        <end position="128"/>
    </location>
</feature>
<feature type="transmembrane region" description="Helical" evidence="2">
    <location>
        <begin position="79"/>
        <end position="96"/>
    </location>
</feature>
<feature type="region of interest" description="Disordered" evidence="1">
    <location>
        <begin position="150"/>
        <end position="333"/>
    </location>
</feature>
<reference evidence="3 4" key="1">
    <citation type="submission" date="2019-09" db="EMBL/GenBank/DDBJ databases">
        <title>Draft genome sequence of the Ebosin-producing strain Streptomyces sp. 139.</title>
        <authorList>
            <person name="Ai L."/>
            <person name="Geng M."/>
            <person name="Ma M."/>
            <person name="Bai L."/>
        </authorList>
    </citation>
    <scope>NUCLEOTIDE SEQUENCE [LARGE SCALE GENOMIC DNA]</scope>
    <source>
        <strain evidence="3 4">139</strain>
    </source>
</reference>
<keyword evidence="2" id="KW-0472">Membrane</keyword>
<dbReference type="RefSeq" id="WP_150156191.1">
    <property type="nucleotide sequence ID" value="NZ_CP043959.1"/>
</dbReference>
<feature type="transmembrane region" description="Helical" evidence="2">
    <location>
        <begin position="48"/>
        <end position="67"/>
    </location>
</feature>
<gene>
    <name evidence="3" type="ORF">F3L20_24605</name>
</gene>
<sequence>MSAAQLRSIERTLSAGTWTITSGAVLFSVLTVTPLVQRVTPAAWDWTAPILPIVVDAAVVIVIRLDATVSRLGERGGRWPTLLRWLTGVFTLALNIGDSALKGDVVGVAVHAVAPMLLIFTAEAALSYRRAISRALDRIARERAEKTARERAEQEARERRQREEREAREQRAREERERERETRERLEREAREHAEQLERERLDREDRRAREEREHAAALERERAEREERERAQEREAAERLRREEQQRAERERAEQLERERLERERVEREQREREAAERAARERREQQARQAREAREREAAARREQSTPRSVNSGERPALTAVPVNEDRKMGEDDARSYVASFLPGSKTVRELADETGWSVGWVSARLREQREQSVAIVPAATGATS</sequence>
<name>A0ABX5ZVA3_STRTE</name>
<evidence type="ECO:0000313" key="4">
    <source>
        <dbReference type="Proteomes" id="UP000324308"/>
    </source>
</evidence>
<keyword evidence="2" id="KW-1133">Transmembrane helix</keyword>
<keyword evidence="4" id="KW-1185">Reference proteome</keyword>
<organism evidence="3 4">
    <name type="scientific">Streptomyces tendae</name>
    <dbReference type="NCBI Taxonomy" id="1932"/>
    <lineage>
        <taxon>Bacteria</taxon>
        <taxon>Bacillati</taxon>
        <taxon>Actinomycetota</taxon>
        <taxon>Actinomycetes</taxon>
        <taxon>Kitasatosporales</taxon>
        <taxon>Streptomycetaceae</taxon>
        <taxon>Streptomyces</taxon>
    </lineage>
</organism>
<dbReference type="EMBL" id="CP043959">
    <property type="protein sequence ID" value="QER88610.1"/>
    <property type="molecule type" value="Genomic_DNA"/>
</dbReference>
<evidence type="ECO:0000256" key="2">
    <source>
        <dbReference type="SAM" id="Phobius"/>
    </source>
</evidence>